<dbReference type="InterPro" id="IPR007345">
    <property type="entry name" value="Polysacch_pyruvyl_Trfase"/>
</dbReference>
<evidence type="ECO:0000256" key="2">
    <source>
        <dbReference type="ARBA" id="ARBA00022679"/>
    </source>
</evidence>
<dbReference type="PANTHER" id="PTHR22916">
    <property type="entry name" value="GLYCOSYLTRANSFERASE"/>
    <property type="match status" value="1"/>
</dbReference>
<dbReference type="InterPro" id="IPR029044">
    <property type="entry name" value="Nucleotide-diphossugar_trans"/>
</dbReference>
<dbReference type="Pfam" id="PF04230">
    <property type="entry name" value="PS_pyruv_trans"/>
    <property type="match status" value="1"/>
</dbReference>
<dbReference type="Pfam" id="PF00535">
    <property type="entry name" value="Glycos_transf_2"/>
    <property type="match status" value="1"/>
</dbReference>
<dbReference type="EMBL" id="LN887271">
    <property type="protein sequence ID" value="CUR37492.1"/>
    <property type="molecule type" value="Genomic_DNA"/>
</dbReference>
<reference evidence="5" key="1">
    <citation type="submission" date="2015-10" db="EMBL/GenBank/DDBJ databases">
        <authorList>
            <person name="Gilbert D.G."/>
        </authorList>
    </citation>
    <scope>NUCLEOTIDE SEQUENCE</scope>
    <source>
        <strain evidence="5">Pg-3b</strain>
    </source>
</reference>
<dbReference type="AlphaFoldDB" id="A0A0U5KB97"/>
<evidence type="ECO:0000259" key="4">
    <source>
        <dbReference type="Pfam" id="PF04230"/>
    </source>
</evidence>
<accession>A0A0U5KB97</accession>
<dbReference type="SUPFAM" id="SSF53448">
    <property type="entry name" value="Nucleotide-diphospho-sugar transferases"/>
    <property type="match status" value="1"/>
</dbReference>
<protein>
    <submittedName>
        <fullName evidence="5">Beta-1,3-glucosyltransferase</fullName>
    </submittedName>
</protein>
<dbReference type="GO" id="GO:0016757">
    <property type="term" value="F:glycosyltransferase activity"/>
    <property type="evidence" value="ECO:0007669"/>
    <property type="project" value="UniProtKB-KW"/>
</dbReference>
<name>A0A0U5KB97_LIMRT</name>
<proteinExistence type="predicted"/>
<evidence type="ECO:0000259" key="3">
    <source>
        <dbReference type="Pfam" id="PF00535"/>
    </source>
</evidence>
<feature type="domain" description="Polysaccharide pyruvyl transferase" evidence="4">
    <location>
        <begin position="369"/>
        <end position="610"/>
    </location>
</feature>
<keyword evidence="2 5" id="KW-0808">Transferase</keyword>
<feature type="domain" description="Glycosyltransferase 2-like" evidence="3">
    <location>
        <begin position="7"/>
        <end position="149"/>
    </location>
</feature>
<dbReference type="Gene3D" id="3.90.550.10">
    <property type="entry name" value="Spore Coat Polysaccharide Biosynthesis Protein SpsA, Chain A"/>
    <property type="match status" value="1"/>
</dbReference>
<dbReference type="CDD" id="cd00761">
    <property type="entry name" value="Glyco_tranf_GTA_type"/>
    <property type="match status" value="1"/>
</dbReference>
<gene>
    <name evidence="5" type="ORF">LRLP16767_LRPG3B_01290</name>
</gene>
<evidence type="ECO:0000313" key="5">
    <source>
        <dbReference type="EMBL" id="CUR37492.1"/>
    </source>
</evidence>
<keyword evidence="1" id="KW-0328">Glycosyltransferase</keyword>
<evidence type="ECO:0000256" key="1">
    <source>
        <dbReference type="ARBA" id="ARBA00022676"/>
    </source>
</evidence>
<dbReference type="InterPro" id="IPR001173">
    <property type="entry name" value="Glyco_trans_2-like"/>
</dbReference>
<dbReference type="RefSeq" id="WP_339111480.1">
    <property type="nucleotide sequence ID" value="NZ_LN887271.1"/>
</dbReference>
<sequence>MTEPLVSIIIPVYNVEKYLDKCLTTVVFQNYDNLQIILVDDGSTDNSLSICKRWSSKDERIEVYSKKNGGLSDARNYGLRYAKGEYISFVDSDDWISLNMISKMVSVFSENDVDMVTCQFITVNNGNAKLFFHQDKKLNIIDRKGMFKLLLEDNNMTSHVWRKMYKRNLIPKDVFEVGKNFEDILAMPILVSRCKKIACMNEGLYFYRTSNDKSIVNTISLRNIEDRFYALKKFTDTIINIEPKLKKFANRALAIKEIDIYRDLIDTRMIRNRESLSLIISLREDLREKNCRVLPGIAPKLFGYSIVSSKTLSILTYELLEKQNSLIKRGIRKFKSYVIKYKKRKAFNAKYLSGNNNLFVVLGVPDYGNLGDQALKFAEYNFIHNYFPDFKIVPVGLNDGDLIRNIKRKVKNKDIIAQQAGGNIGTLYPLIHNTQLSFLSSFKKDRVFVFPQTLYFKDDNEGEQYLKNTESIYRDMQHFLLFTRDKFSYNFAQKKLPEVDATLMPDMALSLTPRITDKRRNGVILLLRNDAEKTLSVRDLQVLLKNVKRNFKNNYIQSDTHIYFDNIDDNFAKNKIYELWDKISRSQLVITDRLHGMVFAALTNTPCIVLHSKSPKIQGVYEWIKNNKFIFLEDDINELSNMIKSALATSGCHFERKNIKEKFDQMAELINKL</sequence>
<dbReference type="PANTHER" id="PTHR22916:SF51">
    <property type="entry name" value="GLYCOSYLTRANSFERASE EPSH-RELATED"/>
    <property type="match status" value="1"/>
</dbReference>
<organism evidence="5">
    <name type="scientific">Limosilactobacillus reuteri</name>
    <name type="common">Lactobacillus reuteri</name>
    <dbReference type="NCBI Taxonomy" id="1598"/>
    <lineage>
        <taxon>Bacteria</taxon>
        <taxon>Bacillati</taxon>
        <taxon>Bacillota</taxon>
        <taxon>Bacilli</taxon>
        <taxon>Lactobacillales</taxon>
        <taxon>Lactobacillaceae</taxon>
        <taxon>Limosilactobacillus</taxon>
    </lineage>
</organism>